<keyword evidence="2" id="KW-1133">Transmembrane helix</keyword>
<feature type="compositionally biased region" description="Basic and acidic residues" evidence="1">
    <location>
        <begin position="236"/>
        <end position="260"/>
    </location>
</feature>
<organism evidence="3 4">
    <name type="scientific">Mytilus coruscus</name>
    <name type="common">Sea mussel</name>
    <dbReference type="NCBI Taxonomy" id="42192"/>
    <lineage>
        <taxon>Eukaryota</taxon>
        <taxon>Metazoa</taxon>
        <taxon>Spiralia</taxon>
        <taxon>Lophotrochozoa</taxon>
        <taxon>Mollusca</taxon>
        <taxon>Bivalvia</taxon>
        <taxon>Autobranchia</taxon>
        <taxon>Pteriomorphia</taxon>
        <taxon>Mytilida</taxon>
        <taxon>Mytiloidea</taxon>
        <taxon>Mytilidae</taxon>
        <taxon>Mytilinae</taxon>
        <taxon>Mytilus</taxon>
    </lineage>
</organism>
<dbReference type="AlphaFoldDB" id="A0A6J8DB01"/>
<evidence type="ECO:0000256" key="2">
    <source>
        <dbReference type="SAM" id="Phobius"/>
    </source>
</evidence>
<name>A0A6J8DB01_MYTCO</name>
<evidence type="ECO:0008006" key="5">
    <source>
        <dbReference type="Google" id="ProtNLM"/>
    </source>
</evidence>
<evidence type="ECO:0000313" key="3">
    <source>
        <dbReference type="EMBL" id="CAC5405863.1"/>
    </source>
</evidence>
<reference evidence="3 4" key="1">
    <citation type="submission" date="2020-06" db="EMBL/GenBank/DDBJ databases">
        <authorList>
            <person name="Li R."/>
            <person name="Bekaert M."/>
        </authorList>
    </citation>
    <scope>NUCLEOTIDE SEQUENCE [LARGE SCALE GENOMIC DNA]</scope>
    <source>
        <strain evidence="4">wild</strain>
    </source>
</reference>
<proteinExistence type="predicted"/>
<dbReference type="Proteomes" id="UP000507470">
    <property type="component" value="Unassembled WGS sequence"/>
</dbReference>
<protein>
    <recommendedName>
        <fullName evidence="5">TNFR-Cys domain-containing protein</fullName>
    </recommendedName>
</protein>
<feature type="transmembrane region" description="Helical" evidence="2">
    <location>
        <begin position="160"/>
        <end position="183"/>
    </location>
</feature>
<dbReference type="OrthoDB" id="6078191at2759"/>
<dbReference type="EMBL" id="CACVKT020007142">
    <property type="protein sequence ID" value="CAC5405863.1"/>
    <property type="molecule type" value="Genomic_DNA"/>
</dbReference>
<gene>
    <name evidence="3" type="ORF">MCOR_39508</name>
</gene>
<keyword evidence="4" id="KW-1185">Reference proteome</keyword>
<sequence length="382" mass="42304">MPCQTQNGTDVCKQCPKGEYVRGLYPTSGFESSPCVEIQRCLQEEIRDESGECVCNRAEGYLRRLDNCEPTDIKCDKPGMELSEQGFCEPCKENFYKDEHNNDLCKRKRNITCSSGQIVDNGNAKSDRTCIVVTTVIQQITTENSITTTNNPGSSNGFDIPGIISVTIGCILMLIIVIVSIYMTCFQNNIKGKQQSENIDITERGEMSLLNKNQSKEEESLSGTIETATTHFYGGDVERNQKAKADPVDDDETFVKKPDDSNDDSLLSRAEGGAPETRFNILSAQQPQDDQTDIRLNTNRPTARVEAQVHAQQSSLPQLLTVHPVNDDSGRFLPNGEISLPMQYHNGNVATNSPMITARPNSIIVVESGNFPSDQYDPNRSL</sequence>
<keyword evidence="2" id="KW-0472">Membrane</keyword>
<evidence type="ECO:0000313" key="4">
    <source>
        <dbReference type="Proteomes" id="UP000507470"/>
    </source>
</evidence>
<feature type="region of interest" description="Disordered" evidence="1">
    <location>
        <begin position="233"/>
        <end position="274"/>
    </location>
</feature>
<accession>A0A6J8DB01</accession>
<keyword evidence="2" id="KW-0812">Transmembrane</keyword>
<evidence type="ECO:0000256" key="1">
    <source>
        <dbReference type="SAM" id="MobiDB-lite"/>
    </source>
</evidence>